<sequence>MRKAKIVCTIGPSSERREIIRDMISAGMDVARLNFSHGSFAWFENVVKIIREESENLKKSVAILQDLQGIKIRIGDVKGGEVKLNDGDIVEIYPGNKLSNEKKIFISYPCLIEDMQTGEDILIDDGILKIKVIEKRRDKLMGKIVEGGILRSRKGVNLPYTRTSISSFTEKDKSDLLFGIKLDVDYIAVSFVRNTGDIITIKKFAEENKIILPPLIAKIEKREALQNIQEIIDVVDGIMVARGDLGVELPAEEVPVYQKMLIEIANQKKKLVITATQMLESMREHSRPTRAEASDVANAVLDGTDALMLSAETATGKFPVESVKTMDLIISFTEKNLSDRIISFFKVSKHFPEAIASGAVKVAQDIGAKVIVVFTHSGFSSLLVSKLRPSMPVVAFCPDEKVCRRMSLFWAVIPRYIPQKRDIIDRIFLKETERELKNLNLVKKGDPVVFVASSPFFGNRNVVRLHKVGESL</sequence>
<dbReference type="GO" id="GO:0004743">
    <property type="term" value="F:pyruvate kinase activity"/>
    <property type="evidence" value="ECO:0007669"/>
    <property type="project" value="UniProtKB-UniRule"/>
</dbReference>
<dbReference type="EC" id="2.7.1.40" evidence="3 12"/>
<dbReference type="InterPro" id="IPR015793">
    <property type="entry name" value="Pyrv_Knase_brl"/>
</dbReference>
<evidence type="ECO:0000256" key="6">
    <source>
        <dbReference type="ARBA" id="ARBA00022741"/>
    </source>
</evidence>
<comment type="catalytic activity">
    <reaction evidence="13">
        <text>pyruvate + ATP = phosphoenolpyruvate + ADP + H(+)</text>
        <dbReference type="Rhea" id="RHEA:18157"/>
        <dbReference type="ChEBI" id="CHEBI:15361"/>
        <dbReference type="ChEBI" id="CHEBI:15378"/>
        <dbReference type="ChEBI" id="CHEBI:30616"/>
        <dbReference type="ChEBI" id="CHEBI:58702"/>
        <dbReference type="ChEBI" id="CHEBI:456216"/>
        <dbReference type="EC" id="2.7.1.40"/>
    </reaction>
</comment>
<dbReference type="SUPFAM" id="SSF51621">
    <property type="entry name" value="Phosphoenolpyruvate/pyruvate domain"/>
    <property type="match status" value="1"/>
</dbReference>
<feature type="domain" description="Pyruvate kinase C-terminal" evidence="15">
    <location>
        <begin position="353"/>
        <end position="466"/>
    </location>
</feature>
<dbReference type="InterPro" id="IPR015813">
    <property type="entry name" value="Pyrv/PenolPyrv_kinase-like_dom"/>
</dbReference>
<dbReference type="InterPro" id="IPR040442">
    <property type="entry name" value="Pyrv_kinase-like_dom_sf"/>
</dbReference>
<dbReference type="SUPFAM" id="SSF50800">
    <property type="entry name" value="PK beta-barrel domain-like"/>
    <property type="match status" value="1"/>
</dbReference>
<dbReference type="InterPro" id="IPR011037">
    <property type="entry name" value="Pyrv_Knase-like_insert_dom_sf"/>
</dbReference>
<keyword evidence="10 13" id="KW-0324">Glycolysis</keyword>
<evidence type="ECO:0000256" key="2">
    <source>
        <dbReference type="ARBA" id="ARBA00008663"/>
    </source>
</evidence>
<evidence type="ECO:0000256" key="9">
    <source>
        <dbReference type="ARBA" id="ARBA00022842"/>
    </source>
</evidence>
<keyword evidence="9 13" id="KW-0460">Magnesium</keyword>
<evidence type="ECO:0000256" key="5">
    <source>
        <dbReference type="ARBA" id="ARBA00022723"/>
    </source>
</evidence>
<dbReference type="SUPFAM" id="SSF52935">
    <property type="entry name" value="PK C-terminal domain-like"/>
    <property type="match status" value="1"/>
</dbReference>
<dbReference type="InterPro" id="IPR036918">
    <property type="entry name" value="Pyrv_Knase_C_sf"/>
</dbReference>
<comment type="pathway">
    <text evidence="1 13">Carbohydrate degradation; glycolysis; pyruvate from D-glyceraldehyde 3-phosphate: step 5/5.</text>
</comment>
<evidence type="ECO:0000256" key="8">
    <source>
        <dbReference type="ARBA" id="ARBA00022840"/>
    </source>
</evidence>
<dbReference type="InterPro" id="IPR015806">
    <property type="entry name" value="Pyrv_Knase_insert_dom_sf"/>
</dbReference>
<gene>
    <name evidence="16" type="primary">pyk</name>
    <name evidence="16" type="ORF">ENV75_05020</name>
</gene>
<dbReference type="FunFam" id="2.40.33.10:FF:000001">
    <property type="entry name" value="Pyruvate kinase"/>
    <property type="match status" value="1"/>
</dbReference>
<evidence type="ECO:0000256" key="13">
    <source>
        <dbReference type="RuleBase" id="RU000504"/>
    </source>
</evidence>
<dbReference type="InterPro" id="IPR015795">
    <property type="entry name" value="Pyrv_Knase_C"/>
</dbReference>
<keyword evidence="7 13" id="KW-0418">Kinase</keyword>
<evidence type="ECO:0000256" key="4">
    <source>
        <dbReference type="ARBA" id="ARBA00022679"/>
    </source>
</evidence>
<dbReference type="NCBIfam" id="NF004978">
    <property type="entry name" value="PRK06354.1"/>
    <property type="match status" value="1"/>
</dbReference>
<evidence type="ECO:0000313" key="16">
    <source>
        <dbReference type="EMBL" id="HGG99791.1"/>
    </source>
</evidence>
<evidence type="ECO:0000256" key="10">
    <source>
        <dbReference type="ARBA" id="ARBA00023152"/>
    </source>
</evidence>
<evidence type="ECO:0000256" key="3">
    <source>
        <dbReference type="ARBA" id="ARBA00012142"/>
    </source>
</evidence>
<proteinExistence type="inferred from homology"/>
<dbReference type="GO" id="GO:0000287">
    <property type="term" value="F:magnesium ion binding"/>
    <property type="evidence" value="ECO:0007669"/>
    <property type="project" value="UniProtKB-UniRule"/>
</dbReference>
<protein>
    <recommendedName>
        <fullName evidence="3 12">Pyruvate kinase</fullName>
        <ecNumber evidence="3 12">2.7.1.40</ecNumber>
    </recommendedName>
</protein>
<feature type="domain" description="Pyruvate kinase barrel" evidence="14">
    <location>
        <begin position="1"/>
        <end position="323"/>
    </location>
</feature>
<dbReference type="NCBIfam" id="TIGR01064">
    <property type="entry name" value="pyruv_kin"/>
    <property type="match status" value="1"/>
</dbReference>
<dbReference type="Gene3D" id="2.40.33.10">
    <property type="entry name" value="PK beta-barrel domain-like"/>
    <property type="match status" value="1"/>
</dbReference>
<evidence type="ECO:0000256" key="1">
    <source>
        <dbReference type="ARBA" id="ARBA00004997"/>
    </source>
</evidence>
<evidence type="ECO:0000259" key="15">
    <source>
        <dbReference type="Pfam" id="PF02887"/>
    </source>
</evidence>
<keyword evidence="5" id="KW-0479">Metal-binding</keyword>
<organism evidence="16">
    <name type="scientific">Thermodesulfovibrio aggregans</name>
    <dbReference type="NCBI Taxonomy" id="86166"/>
    <lineage>
        <taxon>Bacteria</taxon>
        <taxon>Pseudomonadati</taxon>
        <taxon>Nitrospirota</taxon>
        <taxon>Thermodesulfovibrionia</taxon>
        <taxon>Thermodesulfovibrionales</taxon>
        <taxon>Thermodesulfovibrionaceae</taxon>
        <taxon>Thermodesulfovibrio</taxon>
    </lineage>
</organism>
<dbReference type="EMBL" id="DTHO01000054">
    <property type="protein sequence ID" value="HGG99791.1"/>
    <property type="molecule type" value="Genomic_DNA"/>
</dbReference>
<dbReference type="GO" id="GO:0016301">
    <property type="term" value="F:kinase activity"/>
    <property type="evidence" value="ECO:0007669"/>
    <property type="project" value="UniProtKB-KW"/>
</dbReference>
<dbReference type="PRINTS" id="PR01050">
    <property type="entry name" value="PYRUVTKNASE"/>
</dbReference>
<evidence type="ECO:0000259" key="14">
    <source>
        <dbReference type="Pfam" id="PF00224"/>
    </source>
</evidence>
<comment type="caution">
    <text evidence="16">The sequence shown here is derived from an EMBL/GenBank/DDBJ whole genome shotgun (WGS) entry which is preliminary data.</text>
</comment>
<evidence type="ECO:0000256" key="12">
    <source>
        <dbReference type="NCBIfam" id="TIGR01064"/>
    </source>
</evidence>
<keyword evidence="6" id="KW-0547">Nucleotide-binding</keyword>
<dbReference type="UniPathway" id="UPA00109">
    <property type="reaction ID" value="UER00188"/>
</dbReference>
<dbReference type="GO" id="GO:0005524">
    <property type="term" value="F:ATP binding"/>
    <property type="evidence" value="ECO:0007669"/>
    <property type="project" value="UniProtKB-KW"/>
</dbReference>
<dbReference type="Gene3D" id="3.40.1380.20">
    <property type="entry name" value="Pyruvate kinase, C-terminal domain"/>
    <property type="match status" value="1"/>
</dbReference>
<dbReference type="Pfam" id="PF02887">
    <property type="entry name" value="PK_C"/>
    <property type="match status" value="1"/>
</dbReference>
<comment type="similarity">
    <text evidence="2 13">Belongs to the pyruvate kinase family.</text>
</comment>
<dbReference type="Gene3D" id="3.20.20.60">
    <property type="entry name" value="Phosphoenolpyruvate-binding domains"/>
    <property type="match status" value="1"/>
</dbReference>
<evidence type="ECO:0000256" key="7">
    <source>
        <dbReference type="ARBA" id="ARBA00022777"/>
    </source>
</evidence>
<name>A0A7C4EQD0_9BACT</name>
<keyword evidence="8" id="KW-0067">ATP-binding</keyword>
<dbReference type="AlphaFoldDB" id="A0A7C4EQD0"/>
<dbReference type="PANTHER" id="PTHR11817">
    <property type="entry name" value="PYRUVATE KINASE"/>
    <property type="match status" value="1"/>
</dbReference>
<dbReference type="NCBIfam" id="NF004491">
    <property type="entry name" value="PRK05826.1"/>
    <property type="match status" value="1"/>
</dbReference>
<reference evidence="16" key="1">
    <citation type="journal article" date="2020" name="mSystems">
        <title>Genome- and Community-Level Interaction Insights into Carbon Utilization and Element Cycling Functions of Hydrothermarchaeota in Hydrothermal Sediment.</title>
        <authorList>
            <person name="Zhou Z."/>
            <person name="Liu Y."/>
            <person name="Xu W."/>
            <person name="Pan J."/>
            <person name="Luo Z.H."/>
            <person name="Li M."/>
        </authorList>
    </citation>
    <scope>NUCLEOTIDE SEQUENCE [LARGE SCALE GENOMIC DNA]</scope>
    <source>
        <strain evidence="16">SpSt-788</strain>
    </source>
</reference>
<dbReference type="GO" id="GO:0030955">
    <property type="term" value="F:potassium ion binding"/>
    <property type="evidence" value="ECO:0007669"/>
    <property type="project" value="UniProtKB-UniRule"/>
</dbReference>
<evidence type="ECO:0000256" key="11">
    <source>
        <dbReference type="ARBA" id="ARBA00023317"/>
    </source>
</evidence>
<keyword evidence="4 13" id="KW-0808">Transferase</keyword>
<accession>A0A7C4EQD0</accession>
<dbReference type="InterPro" id="IPR001697">
    <property type="entry name" value="Pyr_Knase"/>
</dbReference>
<dbReference type="Pfam" id="PF00224">
    <property type="entry name" value="PK"/>
    <property type="match status" value="1"/>
</dbReference>
<keyword evidence="11 16" id="KW-0670">Pyruvate</keyword>